<evidence type="ECO:0000256" key="1">
    <source>
        <dbReference type="ARBA" id="ARBA00004370"/>
    </source>
</evidence>
<evidence type="ECO:0000256" key="3">
    <source>
        <dbReference type="ARBA" id="ARBA00022989"/>
    </source>
</evidence>
<dbReference type="Pfam" id="PF01124">
    <property type="entry name" value="MAPEG"/>
    <property type="match status" value="1"/>
</dbReference>
<accession>A0A1I2CDN5</accession>
<evidence type="ECO:0000256" key="4">
    <source>
        <dbReference type="ARBA" id="ARBA00023136"/>
    </source>
</evidence>
<evidence type="ECO:0000313" key="7">
    <source>
        <dbReference type="Proteomes" id="UP000198977"/>
    </source>
</evidence>
<dbReference type="SUPFAM" id="SSF161084">
    <property type="entry name" value="MAPEG domain-like"/>
    <property type="match status" value="1"/>
</dbReference>
<name>A0A1I2CDN5_9RHOB</name>
<evidence type="ECO:0000256" key="5">
    <source>
        <dbReference type="SAM" id="Phobius"/>
    </source>
</evidence>
<organism evidence="6 7">
    <name type="scientific">Sulfitobacter brevis</name>
    <dbReference type="NCBI Taxonomy" id="74348"/>
    <lineage>
        <taxon>Bacteria</taxon>
        <taxon>Pseudomonadati</taxon>
        <taxon>Pseudomonadota</taxon>
        <taxon>Alphaproteobacteria</taxon>
        <taxon>Rhodobacterales</taxon>
        <taxon>Roseobacteraceae</taxon>
        <taxon>Sulfitobacter</taxon>
    </lineage>
</organism>
<dbReference type="RefSeq" id="WP_093924325.1">
    <property type="nucleotide sequence ID" value="NZ_FOMW01000009.1"/>
</dbReference>
<dbReference type="EMBL" id="FOMW01000009">
    <property type="protein sequence ID" value="SFE65780.1"/>
    <property type="molecule type" value="Genomic_DNA"/>
</dbReference>
<keyword evidence="2 5" id="KW-0812">Transmembrane</keyword>
<keyword evidence="7" id="KW-1185">Reference proteome</keyword>
<dbReference type="AlphaFoldDB" id="A0A1I2CDN5"/>
<evidence type="ECO:0000256" key="2">
    <source>
        <dbReference type="ARBA" id="ARBA00022692"/>
    </source>
</evidence>
<feature type="transmembrane region" description="Helical" evidence="5">
    <location>
        <begin position="6"/>
        <end position="27"/>
    </location>
</feature>
<keyword evidence="3 5" id="KW-1133">Transmembrane helix</keyword>
<keyword evidence="4 5" id="KW-0472">Membrane</keyword>
<feature type="transmembrane region" description="Helical" evidence="5">
    <location>
        <begin position="57"/>
        <end position="77"/>
    </location>
</feature>
<reference evidence="6 7" key="1">
    <citation type="submission" date="2016-10" db="EMBL/GenBank/DDBJ databases">
        <authorList>
            <person name="de Groot N.N."/>
        </authorList>
    </citation>
    <scope>NUCLEOTIDE SEQUENCE [LARGE SCALE GENOMIC DNA]</scope>
    <source>
        <strain evidence="6 7">DSM 11443</strain>
    </source>
</reference>
<dbReference type="InterPro" id="IPR023352">
    <property type="entry name" value="MAPEG-like_dom_sf"/>
</dbReference>
<feature type="transmembrane region" description="Helical" evidence="5">
    <location>
        <begin position="114"/>
        <end position="134"/>
    </location>
</feature>
<dbReference type="STRING" id="74348.SAMN04488523_10970"/>
<protein>
    <submittedName>
        <fullName evidence="6">Uncharacterized conserved protein, MAPEG superfamily</fullName>
    </submittedName>
</protein>
<dbReference type="Gene3D" id="1.20.120.550">
    <property type="entry name" value="Membrane associated eicosanoid/glutathione metabolism-like domain"/>
    <property type="match status" value="1"/>
</dbReference>
<dbReference type="InterPro" id="IPR001129">
    <property type="entry name" value="Membr-assoc_MAPEG"/>
</dbReference>
<sequence>MESFAAYSHTIVSLALWSVLIMVLGALSTVGRSAEKRCDCGKPKRDYGDAVYRRERAFMNAIETSGPFIAASVAAMLAGASPFWVNILASVFVVARLAMAVVHIRTTNQPMRSAFFGIGFFCVLGLAVIAIFAAI</sequence>
<feature type="transmembrane region" description="Helical" evidence="5">
    <location>
        <begin position="83"/>
        <end position="102"/>
    </location>
</feature>
<comment type="subcellular location">
    <subcellularLocation>
        <location evidence="1">Membrane</location>
    </subcellularLocation>
</comment>
<gene>
    <name evidence="6" type="ORF">SAMN04488523_10970</name>
</gene>
<dbReference type="GO" id="GO:0016020">
    <property type="term" value="C:membrane"/>
    <property type="evidence" value="ECO:0007669"/>
    <property type="project" value="UniProtKB-SubCell"/>
</dbReference>
<dbReference type="Proteomes" id="UP000198977">
    <property type="component" value="Unassembled WGS sequence"/>
</dbReference>
<evidence type="ECO:0000313" key="6">
    <source>
        <dbReference type="EMBL" id="SFE65780.1"/>
    </source>
</evidence>
<proteinExistence type="predicted"/>
<dbReference type="OrthoDB" id="7744558at2"/>